<feature type="domain" description="PA" evidence="12">
    <location>
        <begin position="379"/>
        <end position="461"/>
    </location>
</feature>
<dbReference type="InterPro" id="IPR023828">
    <property type="entry name" value="Peptidase_S8_Ser-AS"/>
</dbReference>
<organism evidence="13 14">
    <name type="scientific">Tieghemiomyces parasiticus</name>
    <dbReference type="NCBI Taxonomy" id="78921"/>
    <lineage>
        <taxon>Eukaryota</taxon>
        <taxon>Fungi</taxon>
        <taxon>Fungi incertae sedis</taxon>
        <taxon>Zoopagomycota</taxon>
        <taxon>Kickxellomycotina</taxon>
        <taxon>Dimargaritomycetes</taxon>
        <taxon>Dimargaritales</taxon>
        <taxon>Dimargaritaceae</taxon>
        <taxon>Tieghemiomyces</taxon>
    </lineage>
</organism>
<feature type="chain" id="PRO_5040916947" description="Peptidase S8/S53 domain-containing protein" evidence="10">
    <location>
        <begin position="26"/>
        <end position="886"/>
    </location>
</feature>
<feature type="active site" description="Charge relay system" evidence="7 8">
    <location>
        <position position="170"/>
    </location>
</feature>
<feature type="signal peptide" evidence="10">
    <location>
        <begin position="1"/>
        <end position="25"/>
    </location>
</feature>
<dbReference type="GO" id="GO:0006508">
    <property type="term" value="P:proteolysis"/>
    <property type="evidence" value="ECO:0007669"/>
    <property type="project" value="UniProtKB-KW"/>
</dbReference>
<name>A0A9W7ZRN8_9FUNG</name>
<evidence type="ECO:0000256" key="3">
    <source>
        <dbReference type="ARBA" id="ARBA00022670"/>
    </source>
</evidence>
<evidence type="ECO:0008006" key="15">
    <source>
        <dbReference type="Google" id="ProtNLM"/>
    </source>
</evidence>
<dbReference type="InterPro" id="IPR015500">
    <property type="entry name" value="Peptidase_S8_subtilisin-rel"/>
</dbReference>
<feature type="active site" description="Charge relay system" evidence="7 8">
    <location>
        <position position="222"/>
    </location>
</feature>
<keyword evidence="3 8" id="KW-0645">Protease</keyword>
<dbReference type="PROSITE" id="PS00137">
    <property type="entry name" value="SUBTILASE_HIS"/>
    <property type="match status" value="1"/>
</dbReference>
<dbReference type="Proteomes" id="UP001150569">
    <property type="component" value="Unassembled WGS sequence"/>
</dbReference>
<dbReference type="SUPFAM" id="SSF52743">
    <property type="entry name" value="Subtilisin-like"/>
    <property type="match status" value="1"/>
</dbReference>
<reference evidence="13" key="1">
    <citation type="submission" date="2022-07" db="EMBL/GenBank/DDBJ databases">
        <title>Phylogenomic reconstructions and comparative analyses of Kickxellomycotina fungi.</title>
        <authorList>
            <person name="Reynolds N.K."/>
            <person name="Stajich J.E."/>
            <person name="Barry K."/>
            <person name="Grigoriev I.V."/>
            <person name="Crous P."/>
            <person name="Smith M.E."/>
        </authorList>
    </citation>
    <scope>NUCLEOTIDE SEQUENCE</scope>
    <source>
        <strain evidence="13">RSA 861</strain>
    </source>
</reference>
<dbReference type="PANTHER" id="PTHR43806">
    <property type="entry name" value="PEPTIDASE S8"/>
    <property type="match status" value="1"/>
</dbReference>
<dbReference type="InterPro" id="IPR050131">
    <property type="entry name" value="Peptidase_S8_subtilisin-like"/>
</dbReference>
<feature type="active site" description="Charge relay system" evidence="7 8">
    <location>
        <position position="533"/>
    </location>
</feature>
<dbReference type="InterPro" id="IPR003137">
    <property type="entry name" value="PA_domain"/>
</dbReference>
<keyword evidence="2" id="KW-0964">Secreted</keyword>
<dbReference type="InterPro" id="IPR000209">
    <property type="entry name" value="Peptidase_S8/S53_dom"/>
</dbReference>
<evidence type="ECO:0000256" key="1">
    <source>
        <dbReference type="ARBA" id="ARBA00011073"/>
    </source>
</evidence>
<dbReference type="AlphaFoldDB" id="A0A9W7ZRN8"/>
<keyword evidence="6 8" id="KW-0720">Serine protease</keyword>
<evidence type="ECO:0000259" key="12">
    <source>
        <dbReference type="Pfam" id="PF02225"/>
    </source>
</evidence>
<evidence type="ECO:0000256" key="9">
    <source>
        <dbReference type="RuleBase" id="RU003355"/>
    </source>
</evidence>
<protein>
    <recommendedName>
        <fullName evidence="15">Peptidase S8/S53 domain-containing protein</fullName>
    </recommendedName>
</protein>
<evidence type="ECO:0000256" key="5">
    <source>
        <dbReference type="ARBA" id="ARBA00022801"/>
    </source>
</evidence>
<evidence type="ECO:0000256" key="10">
    <source>
        <dbReference type="SAM" id="SignalP"/>
    </source>
</evidence>
<dbReference type="Gene3D" id="3.50.30.30">
    <property type="match status" value="1"/>
</dbReference>
<feature type="domain" description="Peptidase S8/S53" evidence="11">
    <location>
        <begin position="161"/>
        <end position="577"/>
    </location>
</feature>
<evidence type="ECO:0000313" key="13">
    <source>
        <dbReference type="EMBL" id="KAJ1910976.1"/>
    </source>
</evidence>
<evidence type="ECO:0000313" key="14">
    <source>
        <dbReference type="Proteomes" id="UP001150569"/>
    </source>
</evidence>
<sequence>MFRTFNGCAVVGLLTLAATAPIAQASYIPNSFMVEFPGQAPDPVGAAWYRNALAEELSAYAVPFAIRGNFSSLILASHLHIPSKYESFVQSLALVKTLTRDVLLSSSALSSSSFPANLTPTAASNSAIPTGSVQTKPPLPMLSSDMTGFTAFRRKYPNLKGQGIKIGIIDSGIDYHHPAFGNCYKSVGCRIQYGQDFVGDLLRQDGQPISADLDPLDTCLGHGTNVAGILTGNDGVFQGVAPEATLGIYRVLDCQDRTTVPIVTAALEKAQQDGMQIINLSVGFPSGFSFDLSSSLGSSLAQAGIAVVSAAGNSGGESLFMNNSPATGIDVVSVASVEPKQGYSMAMYTAAQPKQAVWRSPSMYIGLSFDFTKVGVVLAKDTTGSRNGCAAAPANQYRGRLVLVTMGTCDPVLVNTYARQAGAVGVLFWAPQYGRLILTPVQPRADTLPTAMIDATIGQAWTTQLTSGRAVTITTREQYIALSNPQGGYISNFSSWGPSSDLVFKPDIAAPGNMIYTTTLVNLGSYALSSGTSMASPFVAGCLALLKQHRPDLKPSDLKMSMMSSAAPIHISKSLREANGIKLAYSYSPAQQGAGVVNMTRLFDNLFFQVRSTLSYYDLTSSTPGAKPLAFYHNIRNRSKYVFKAKGVITYSPCVTSFSSNGTFVNPPISKFLKYASNSNSTTFTLGPGATHYAYSAVTSTEIPTNSFWVVGGHIKHILTSGSLQYEYHLPFTGMMGTLSSIPILPPPSSPLYPRLFNPVTQALVKTTPEPRYTMNQGDVVTVRYYQQFNVQKVVTQAGLQNRTGQYTYYNIPGGTLLNQARDFGGEKTAPTISWNGAIHIRSINITEKAPPGRYRLRIMWSKPTVAFANSSSAFIIWSSDPFLIV</sequence>
<dbReference type="PROSITE" id="PS00138">
    <property type="entry name" value="SUBTILASE_SER"/>
    <property type="match status" value="1"/>
</dbReference>
<dbReference type="PROSITE" id="PS51892">
    <property type="entry name" value="SUBTILASE"/>
    <property type="match status" value="1"/>
</dbReference>
<keyword evidence="5 8" id="KW-0378">Hydrolase</keyword>
<proteinExistence type="inferred from homology"/>
<dbReference type="PRINTS" id="PR00723">
    <property type="entry name" value="SUBTILISIN"/>
</dbReference>
<evidence type="ECO:0000256" key="8">
    <source>
        <dbReference type="PROSITE-ProRule" id="PRU01240"/>
    </source>
</evidence>
<dbReference type="PROSITE" id="PS00136">
    <property type="entry name" value="SUBTILASE_ASP"/>
    <property type="match status" value="1"/>
</dbReference>
<comment type="caution">
    <text evidence="13">The sequence shown here is derived from an EMBL/GenBank/DDBJ whole genome shotgun (WGS) entry which is preliminary data.</text>
</comment>
<dbReference type="OrthoDB" id="206201at2759"/>
<gene>
    <name evidence="13" type="ORF">IWQ60_010364</name>
</gene>
<evidence type="ECO:0000256" key="2">
    <source>
        <dbReference type="ARBA" id="ARBA00022512"/>
    </source>
</evidence>
<dbReference type="InterPro" id="IPR023827">
    <property type="entry name" value="Peptidase_S8_Asp-AS"/>
</dbReference>
<dbReference type="GO" id="GO:0005615">
    <property type="term" value="C:extracellular space"/>
    <property type="evidence" value="ECO:0007669"/>
    <property type="project" value="TreeGrafter"/>
</dbReference>
<accession>A0A9W7ZRN8</accession>
<dbReference type="Pfam" id="PF02225">
    <property type="entry name" value="PA"/>
    <property type="match status" value="1"/>
</dbReference>
<keyword evidence="2" id="KW-0134">Cell wall</keyword>
<dbReference type="InterPro" id="IPR036852">
    <property type="entry name" value="Peptidase_S8/S53_dom_sf"/>
</dbReference>
<evidence type="ECO:0000256" key="4">
    <source>
        <dbReference type="ARBA" id="ARBA00022729"/>
    </source>
</evidence>
<dbReference type="GO" id="GO:0004252">
    <property type="term" value="F:serine-type endopeptidase activity"/>
    <property type="evidence" value="ECO:0007669"/>
    <property type="project" value="UniProtKB-UniRule"/>
</dbReference>
<evidence type="ECO:0000256" key="7">
    <source>
        <dbReference type="PIRSR" id="PIRSR615500-1"/>
    </source>
</evidence>
<keyword evidence="4 10" id="KW-0732">Signal</keyword>
<dbReference type="Pfam" id="PF00082">
    <property type="entry name" value="Peptidase_S8"/>
    <property type="match status" value="1"/>
</dbReference>
<comment type="similarity">
    <text evidence="1 8 9">Belongs to the peptidase S8 family.</text>
</comment>
<evidence type="ECO:0000259" key="11">
    <source>
        <dbReference type="Pfam" id="PF00082"/>
    </source>
</evidence>
<dbReference type="InterPro" id="IPR022398">
    <property type="entry name" value="Peptidase_S8_His-AS"/>
</dbReference>
<dbReference type="PANTHER" id="PTHR43806:SF66">
    <property type="entry name" value="SERIN ENDOPEPTIDASE"/>
    <property type="match status" value="1"/>
</dbReference>
<dbReference type="EMBL" id="JANBPT010000983">
    <property type="protein sequence ID" value="KAJ1910976.1"/>
    <property type="molecule type" value="Genomic_DNA"/>
</dbReference>
<keyword evidence="14" id="KW-1185">Reference proteome</keyword>
<dbReference type="Gene3D" id="3.40.50.200">
    <property type="entry name" value="Peptidase S8/S53 domain"/>
    <property type="match status" value="1"/>
</dbReference>
<evidence type="ECO:0000256" key="6">
    <source>
        <dbReference type="ARBA" id="ARBA00022825"/>
    </source>
</evidence>